<sequence>MLPLLLFVTSFLITITSAQFNGVLYGTGTTEQLKFTFGSDSSSSSISPINEFIATGNFQSTAGSESLEVSKSHQPAIMLSDFYFKYGRLTYEVKMATGQTLTSAKMYSSSTGVGLSVGGVTPTTVYPTLNGTYLDNDGYDTGCDLTDGYHNYTFEWSKDTIQYFFDDKLIKTVNSSSEYFIIDPATIGFMIERISEKSSKNKKDESAHLKSITLNDATGSYFYVSKTPDTVYTSADLMDGDRVIMKNSLDLSPFIVGNNSTSAGSSRTTTTLSPAKTN</sequence>
<dbReference type="GO" id="GO:0031505">
    <property type="term" value="P:fungal-type cell wall organization"/>
    <property type="evidence" value="ECO:0007669"/>
    <property type="project" value="UniProtKB-ARBA"/>
</dbReference>
<keyword evidence="1" id="KW-0732">Signal</keyword>
<proteinExistence type="predicted"/>
<feature type="signal peptide" evidence="1">
    <location>
        <begin position="1"/>
        <end position="18"/>
    </location>
</feature>
<evidence type="ECO:0000259" key="2">
    <source>
        <dbReference type="PROSITE" id="PS51762"/>
    </source>
</evidence>
<organism evidence="3 4">
    <name type="scientific">Saccharomycopsis crataegensis</name>
    <dbReference type="NCBI Taxonomy" id="43959"/>
    <lineage>
        <taxon>Eukaryota</taxon>
        <taxon>Fungi</taxon>
        <taxon>Dikarya</taxon>
        <taxon>Ascomycota</taxon>
        <taxon>Saccharomycotina</taxon>
        <taxon>Saccharomycetes</taxon>
        <taxon>Saccharomycopsidaceae</taxon>
        <taxon>Saccharomycopsis</taxon>
    </lineage>
</organism>
<evidence type="ECO:0000313" key="4">
    <source>
        <dbReference type="Proteomes" id="UP001360560"/>
    </source>
</evidence>
<protein>
    <recommendedName>
        <fullName evidence="2">GH16 domain-containing protein</fullName>
    </recommendedName>
</protein>
<name>A0AAV5QLH5_9ASCO</name>
<dbReference type="GO" id="GO:0005975">
    <property type="term" value="P:carbohydrate metabolic process"/>
    <property type="evidence" value="ECO:0007669"/>
    <property type="project" value="InterPro"/>
</dbReference>
<gene>
    <name evidence="3" type="ORF">DASC09_027100</name>
</gene>
<dbReference type="AlphaFoldDB" id="A0AAV5QLH5"/>
<feature type="chain" id="PRO_5043865228" description="GH16 domain-containing protein" evidence="1">
    <location>
        <begin position="19"/>
        <end position="278"/>
    </location>
</feature>
<dbReference type="InterPro" id="IPR000757">
    <property type="entry name" value="Beta-glucanase-like"/>
</dbReference>
<dbReference type="PROSITE" id="PS51762">
    <property type="entry name" value="GH16_2"/>
    <property type="match status" value="1"/>
</dbReference>
<evidence type="ECO:0000256" key="1">
    <source>
        <dbReference type="SAM" id="SignalP"/>
    </source>
</evidence>
<accession>A0AAV5QLH5</accession>
<dbReference type="RefSeq" id="XP_064852385.1">
    <property type="nucleotide sequence ID" value="XM_064996313.1"/>
</dbReference>
<feature type="domain" description="GH16" evidence="2">
    <location>
        <begin position="8"/>
        <end position="226"/>
    </location>
</feature>
<dbReference type="GO" id="GO:0004553">
    <property type="term" value="F:hydrolase activity, hydrolyzing O-glycosyl compounds"/>
    <property type="evidence" value="ECO:0007669"/>
    <property type="project" value="InterPro"/>
</dbReference>
<dbReference type="GeneID" id="90073364"/>
<dbReference type="EMBL" id="BTFZ01000006">
    <property type="protein sequence ID" value="GMM35385.1"/>
    <property type="molecule type" value="Genomic_DNA"/>
</dbReference>
<evidence type="ECO:0000313" key="3">
    <source>
        <dbReference type="EMBL" id="GMM35385.1"/>
    </source>
</evidence>
<dbReference type="SUPFAM" id="SSF49899">
    <property type="entry name" value="Concanavalin A-like lectins/glucanases"/>
    <property type="match status" value="1"/>
</dbReference>
<keyword evidence="4" id="KW-1185">Reference proteome</keyword>
<dbReference type="InterPro" id="IPR013320">
    <property type="entry name" value="ConA-like_dom_sf"/>
</dbReference>
<dbReference type="Pfam" id="PF00722">
    <property type="entry name" value="Glyco_hydro_16"/>
    <property type="match status" value="1"/>
</dbReference>
<comment type="caution">
    <text evidence="3">The sequence shown here is derived from an EMBL/GenBank/DDBJ whole genome shotgun (WGS) entry which is preliminary data.</text>
</comment>
<dbReference type="Proteomes" id="UP001360560">
    <property type="component" value="Unassembled WGS sequence"/>
</dbReference>
<reference evidence="3 4" key="1">
    <citation type="journal article" date="2023" name="Elife">
        <title>Identification of key yeast species and microbe-microbe interactions impacting larval growth of Drosophila in the wild.</title>
        <authorList>
            <person name="Mure A."/>
            <person name="Sugiura Y."/>
            <person name="Maeda R."/>
            <person name="Honda K."/>
            <person name="Sakurai N."/>
            <person name="Takahashi Y."/>
            <person name="Watada M."/>
            <person name="Katoh T."/>
            <person name="Gotoh A."/>
            <person name="Gotoh Y."/>
            <person name="Taniguchi I."/>
            <person name="Nakamura K."/>
            <person name="Hayashi T."/>
            <person name="Katayama T."/>
            <person name="Uemura T."/>
            <person name="Hattori Y."/>
        </authorList>
    </citation>
    <scope>NUCLEOTIDE SEQUENCE [LARGE SCALE GENOMIC DNA]</scope>
    <source>
        <strain evidence="3 4">SC-9</strain>
    </source>
</reference>
<dbReference type="Gene3D" id="2.60.120.200">
    <property type="match status" value="1"/>
</dbReference>